<accession>A0AAW5L721</accession>
<evidence type="ECO:0000313" key="1">
    <source>
        <dbReference type="EMBL" id="MCQ6287748.1"/>
    </source>
</evidence>
<dbReference type="Proteomes" id="UP001204643">
    <property type="component" value="Unassembled WGS sequence"/>
</dbReference>
<evidence type="ECO:0000313" key="2">
    <source>
        <dbReference type="Proteomes" id="UP001204643"/>
    </source>
</evidence>
<sequence length="73" mass="8697">MEVRYDAQGRMKYHPDYHSNHKKPYTTKGLAYIYKYYGFGKVKEIALALGRTELMIRQLVNTLRKECLKNIKL</sequence>
<dbReference type="AlphaFoldDB" id="A0AAW5L721"/>
<gene>
    <name evidence="1" type="ORF">NPM19_24195</name>
</gene>
<comment type="caution">
    <text evidence="1">The sequence shown here is derived from an EMBL/GenBank/DDBJ whole genome shotgun (WGS) entry which is preliminary data.</text>
</comment>
<name>A0AAW5L721_BACCE</name>
<protein>
    <submittedName>
        <fullName evidence="1">DNA-entry nuclease</fullName>
    </submittedName>
</protein>
<proteinExistence type="predicted"/>
<organism evidence="1 2">
    <name type="scientific">Bacillus cereus</name>
    <dbReference type="NCBI Taxonomy" id="1396"/>
    <lineage>
        <taxon>Bacteria</taxon>
        <taxon>Bacillati</taxon>
        <taxon>Bacillota</taxon>
        <taxon>Bacilli</taxon>
        <taxon>Bacillales</taxon>
        <taxon>Bacillaceae</taxon>
        <taxon>Bacillus</taxon>
        <taxon>Bacillus cereus group</taxon>
    </lineage>
</organism>
<dbReference type="EMBL" id="JANHEB010000047">
    <property type="protein sequence ID" value="MCQ6287748.1"/>
    <property type="molecule type" value="Genomic_DNA"/>
</dbReference>
<reference evidence="1" key="1">
    <citation type="submission" date="2022-07" db="EMBL/GenBank/DDBJ databases">
        <title>Identification and characterization of Bacillus thuringiensis and other Bacillus cereus group isolates from spinach by whole genome sequencing.</title>
        <authorList>
            <person name="Zao X."/>
            <person name="Zervas A."/>
            <person name="Hendriks M."/>
            <person name="Rajkovic A."/>
            <person name="Van Overbeek L."/>
            <person name="Hendriksen N.B."/>
            <person name="Uyttendaele M."/>
        </authorList>
    </citation>
    <scope>NUCLEOTIDE SEQUENCE</scope>
    <source>
        <strain evidence="1">781001F-1</strain>
    </source>
</reference>